<keyword evidence="2" id="KW-0689">Ribosomal protein</keyword>
<comment type="caution">
    <text evidence="2">The sequence shown here is derived from an EMBL/GenBank/DDBJ whole genome shotgun (WGS) entry which is preliminary data.</text>
</comment>
<name>A0A7W6CN48_9HYPH</name>
<protein>
    <submittedName>
        <fullName evidence="2">Ribosomal protein S18 acetylase RimI-like enzyme</fullName>
    </submittedName>
</protein>
<feature type="domain" description="N-acetyltransferase" evidence="1">
    <location>
        <begin position="3"/>
        <end position="166"/>
    </location>
</feature>
<gene>
    <name evidence="2" type="ORF">GGQ67_001736</name>
</gene>
<reference evidence="2 3" key="1">
    <citation type="submission" date="2020-08" db="EMBL/GenBank/DDBJ databases">
        <title>Genomic Encyclopedia of Type Strains, Phase IV (KMG-IV): sequencing the most valuable type-strain genomes for metagenomic binning, comparative biology and taxonomic classification.</title>
        <authorList>
            <person name="Goeker M."/>
        </authorList>
    </citation>
    <scope>NUCLEOTIDE SEQUENCE [LARGE SCALE GENOMIC DNA]</scope>
    <source>
        <strain evidence="2 3">DSM 26575</strain>
    </source>
</reference>
<dbReference type="AlphaFoldDB" id="A0A7W6CN48"/>
<dbReference type="GO" id="GO:0016747">
    <property type="term" value="F:acyltransferase activity, transferring groups other than amino-acyl groups"/>
    <property type="evidence" value="ECO:0007669"/>
    <property type="project" value="InterPro"/>
</dbReference>
<dbReference type="Proteomes" id="UP000582090">
    <property type="component" value="Unassembled WGS sequence"/>
</dbReference>
<dbReference type="PANTHER" id="PTHR43072">
    <property type="entry name" value="N-ACETYLTRANSFERASE"/>
    <property type="match status" value="1"/>
</dbReference>
<dbReference type="InterPro" id="IPR000182">
    <property type="entry name" value="GNAT_dom"/>
</dbReference>
<keyword evidence="2" id="KW-0687">Ribonucleoprotein</keyword>
<dbReference type="Pfam" id="PF13673">
    <property type="entry name" value="Acetyltransf_10"/>
    <property type="match status" value="1"/>
</dbReference>
<dbReference type="PROSITE" id="PS51186">
    <property type="entry name" value="GNAT"/>
    <property type="match status" value="1"/>
</dbReference>
<evidence type="ECO:0000313" key="2">
    <source>
        <dbReference type="EMBL" id="MBB3964097.1"/>
    </source>
</evidence>
<proteinExistence type="predicted"/>
<accession>A0A7W6CN48</accession>
<evidence type="ECO:0000259" key="1">
    <source>
        <dbReference type="PROSITE" id="PS51186"/>
    </source>
</evidence>
<dbReference type="CDD" id="cd04301">
    <property type="entry name" value="NAT_SF"/>
    <property type="match status" value="1"/>
</dbReference>
<sequence length="168" mass="18350">MVYFVRTASERDLDKVRALLVETFHATYDALLGAPKVDELVATLFSPAALKTRMANKNAEFLVADDGKEIGGVGYAAMSGEMTKTVMLHLLYVRPALQREGIGRDIFAELETCFPAAEIMRLEVEPRNEAAIGFYHQLGFADVGRSENNGPGQSGIPALILEKPLASY</sequence>
<dbReference type="EMBL" id="JACIDW010000003">
    <property type="protein sequence ID" value="MBB3964097.1"/>
    <property type="molecule type" value="Genomic_DNA"/>
</dbReference>
<keyword evidence="3" id="KW-1185">Reference proteome</keyword>
<dbReference type="InterPro" id="IPR016181">
    <property type="entry name" value="Acyl_CoA_acyltransferase"/>
</dbReference>
<dbReference type="GO" id="GO:0005840">
    <property type="term" value="C:ribosome"/>
    <property type="evidence" value="ECO:0007669"/>
    <property type="project" value="UniProtKB-KW"/>
</dbReference>
<dbReference type="SUPFAM" id="SSF55729">
    <property type="entry name" value="Acyl-CoA N-acyltransferases (Nat)"/>
    <property type="match status" value="1"/>
</dbReference>
<evidence type="ECO:0000313" key="3">
    <source>
        <dbReference type="Proteomes" id="UP000582090"/>
    </source>
</evidence>
<dbReference type="RefSeq" id="WP_183899734.1">
    <property type="nucleotide sequence ID" value="NZ_JACIDW010000003.1"/>
</dbReference>
<organism evidence="2 3">
    <name type="scientific">Rhizobium metallidurans</name>
    <dbReference type="NCBI Taxonomy" id="1265931"/>
    <lineage>
        <taxon>Bacteria</taxon>
        <taxon>Pseudomonadati</taxon>
        <taxon>Pseudomonadota</taxon>
        <taxon>Alphaproteobacteria</taxon>
        <taxon>Hyphomicrobiales</taxon>
        <taxon>Rhizobiaceae</taxon>
        <taxon>Rhizobium/Agrobacterium group</taxon>
        <taxon>Rhizobium</taxon>
    </lineage>
</organism>
<dbReference type="Gene3D" id="3.40.630.30">
    <property type="match status" value="1"/>
</dbReference>